<sequence>MTIPTAPPPAADATDPAASATTTTAPSLPAERFFLWVSGLGVARSDGWLGGVAAGIAARLRIDPLIVRGVLVIAALFGLPAIFLYAAAWALLPDADGRIHARDLLNRDYEPVQLGILAMAAIGLIPTAPLTGRLFGLGYESWSALSVFSWIVGLILVGGLLFLIVRAASRTPGASASSVSVAPTGSAAPDASATLGGSGTAEGADATTPTAFSADGVSGYRPFPTASPFPATEPFAPDARPAAPTPLPSGTTDPAELAAWRAQHAAWREQDQAWRRQQQDAERAAREQARRERQAVGATFAAEAAERRRVRRASKPRASFALVASVMGLALAVGAGVGLTGGPTSAALGLLCAALVLALGMIIAGLLRRRSGFLAFLTAITLAGGLTAGYVATFDDLTFGWASVSNNEPQHVQQPFGDLSITLTPHDGGQRPIVIDKGTGQTRIDVQPGVELQLDATITSGTVSWIRIEPDTGNILDSGTWPLVAEQGGAPRATESAAAENAPVTTRQPVTVTQTSGDVYVTIYEAAEDAR</sequence>
<feature type="region of interest" description="Disordered" evidence="1">
    <location>
        <begin position="268"/>
        <end position="287"/>
    </location>
</feature>
<dbReference type="InterPro" id="IPR007168">
    <property type="entry name" value="Phageshock_PspC_N"/>
</dbReference>
<feature type="compositionally biased region" description="Low complexity" evidence="1">
    <location>
        <begin position="11"/>
        <end position="23"/>
    </location>
</feature>
<dbReference type="PATRIC" id="fig|82380.11.peg.1478"/>
<proteinExistence type="predicted"/>
<keyword evidence="2" id="KW-0812">Transmembrane</keyword>
<keyword evidence="2" id="KW-1133">Transmembrane helix</keyword>
<dbReference type="Pfam" id="PF04024">
    <property type="entry name" value="PspC"/>
    <property type="match status" value="1"/>
</dbReference>
<feature type="region of interest" description="Disordered" evidence="1">
    <location>
        <begin position="1"/>
        <end position="23"/>
    </location>
</feature>
<feature type="compositionally biased region" description="Pro residues" evidence="1">
    <location>
        <begin position="1"/>
        <end position="10"/>
    </location>
</feature>
<accession>A0A0F0LEB5</accession>
<dbReference type="EMBL" id="JYIW01000022">
    <property type="protein sequence ID" value="KJL29871.1"/>
    <property type="molecule type" value="Genomic_DNA"/>
</dbReference>
<feature type="transmembrane region" description="Helical" evidence="2">
    <location>
        <begin position="142"/>
        <end position="165"/>
    </location>
</feature>
<organism evidence="4 5">
    <name type="scientific">Microbacterium oxydans</name>
    <dbReference type="NCBI Taxonomy" id="82380"/>
    <lineage>
        <taxon>Bacteria</taxon>
        <taxon>Bacillati</taxon>
        <taxon>Actinomycetota</taxon>
        <taxon>Actinomycetes</taxon>
        <taxon>Micrococcales</taxon>
        <taxon>Microbacteriaceae</taxon>
        <taxon>Microbacterium</taxon>
    </lineage>
</organism>
<evidence type="ECO:0000259" key="3">
    <source>
        <dbReference type="Pfam" id="PF04024"/>
    </source>
</evidence>
<dbReference type="AlphaFoldDB" id="A0A0F0LEB5"/>
<protein>
    <submittedName>
        <fullName evidence="4">PspC domain protein</fullName>
    </submittedName>
</protein>
<feature type="transmembrane region" description="Helical" evidence="2">
    <location>
        <begin position="373"/>
        <end position="392"/>
    </location>
</feature>
<feature type="compositionally biased region" description="Low complexity" evidence="1">
    <location>
        <begin position="175"/>
        <end position="188"/>
    </location>
</feature>
<feature type="region of interest" description="Disordered" evidence="1">
    <location>
        <begin position="175"/>
        <end position="253"/>
    </location>
</feature>
<comment type="caution">
    <text evidence="4">The sequence shown here is derived from an EMBL/GenBank/DDBJ whole genome shotgun (WGS) entry which is preliminary data.</text>
</comment>
<feature type="transmembrane region" description="Helical" evidence="2">
    <location>
        <begin position="70"/>
        <end position="92"/>
    </location>
</feature>
<evidence type="ECO:0000256" key="2">
    <source>
        <dbReference type="SAM" id="Phobius"/>
    </source>
</evidence>
<evidence type="ECO:0000256" key="1">
    <source>
        <dbReference type="SAM" id="MobiDB-lite"/>
    </source>
</evidence>
<name>A0A0F0LEB5_9MICO</name>
<keyword evidence="2" id="KW-0472">Membrane</keyword>
<feature type="transmembrane region" description="Helical" evidence="2">
    <location>
        <begin position="112"/>
        <end position="130"/>
    </location>
</feature>
<dbReference type="Proteomes" id="UP000033640">
    <property type="component" value="Unassembled WGS sequence"/>
</dbReference>
<feature type="transmembrane region" description="Helical" evidence="2">
    <location>
        <begin position="318"/>
        <end position="339"/>
    </location>
</feature>
<dbReference type="RefSeq" id="WP_045278824.1">
    <property type="nucleotide sequence ID" value="NZ_JYIW01000022.1"/>
</dbReference>
<dbReference type="OrthoDB" id="7359894at2"/>
<reference evidence="4 5" key="1">
    <citation type="submission" date="2015-02" db="EMBL/GenBank/DDBJ databases">
        <title>Draft genome sequences of ten Microbacterium spp. with emphasis on heavy metal contaminated environments.</title>
        <authorList>
            <person name="Corretto E."/>
        </authorList>
    </citation>
    <scope>NUCLEOTIDE SEQUENCE [LARGE SCALE GENOMIC DNA]</scope>
    <source>
        <strain evidence="4 5">BEL4b</strain>
    </source>
</reference>
<gene>
    <name evidence="4" type="ORF">RS83_01442</name>
</gene>
<feature type="domain" description="Phage shock protein PspC N-terminal" evidence="3">
    <location>
        <begin position="44"/>
        <end position="94"/>
    </location>
</feature>
<evidence type="ECO:0000313" key="5">
    <source>
        <dbReference type="Proteomes" id="UP000033640"/>
    </source>
</evidence>
<evidence type="ECO:0000313" key="4">
    <source>
        <dbReference type="EMBL" id="KJL29871.1"/>
    </source>
</evidence>
<feature type="transmembrane region" description="Helical" evidence="2">
    <location>
        <begin position="345"/>
        <end position="366"/>
    </location>
</feature>